<comment type="caution">
    <text evidence="1">The sequence shown here is derived from an EMBL/GenBank/DDBJ whole genome shotgun (WGS) entry which is preliminary data.</text>
</comment>
<dbReference type="Proteomes" id="UP000287651">
    <property type="component" value="Unassembled WGS sequence"/>
</dbReference>
<evidence type="ECO:0000313" key="2">
    <source>
        <dbReference type="Proteomes" id="UP000287651"/>
    </source>
</evidence>
<organism evidence="1 2">
    <name type="scientific">Ensete ventricosum</name>
    <name type="common">Abyssinian banana</name>
    <name type="synonym">Musa ensete</name>
    <dbReference type="NCBI Taxonomy" id="4639"/>
    <lineage>
        <taxon>Eukaryota</taxon>
        <taxon>Viridiplantae</taxon>
        <taxon>Streptophyta</taxon>
        <taxon>Embryophyta</taxon>
        <taxon>Tracheophyta</taxon>
        <taxon>Spermatophyta</taxon>
        <taxon>Magnoliopsida</taxon>
        <taxon>Liliopsida</taxon>
        <taxon>Zingiberales</taxon>
        <taxon>Musaceae</taxon>
        <taxon>Ensete</taxon>
    </lineage>
</organism>
<dbReference type="PANTHER" id="PTHR33240">
    <property type="entry name" value="OS08G0508500 PROTEIN"/>
    <property type="match status" value="1"/>
</dbReference>
<sequence length="119" mass="13354">MGAATIPVTFKEESRLKTLMMSFMVVKLLSAYNAIIGQPTLNRLKAVASTYQRLMKFPTRAGVDEKRADAHLWTLAYKKVVAKLYNHRVLPRLIKAGDLVLRKAEVSDPTRSRGKLAPN</sequence>
<evidence type="ECO:0000313" key="1">
    <source>
        <dbReference type="EMBL" id="RRT76968.1"/>
    </source>
</evidence>
<dbReference type="PANTHER" id="PTHR33240:SF8">
    <property type="entry name" value="OS03G0439900 PROTEIN"/>
    <property type="match status" value="1"/>
</dbReference>
<accession>A0A427AL23</accession>
<dbReference type="EMBL" id="AMZH03002050">
    <property type="protein sequence ID" value="RRT76968.1"/>
    <property type="molecule type" value="Genomic_DNA"/>
</dbReference>
<name>A0A427AL23_ENSVE</name>
<dbReference type="AlphaFoldDB" id="A0A427AL23"/>
<protein>
    <submittedName>
        <fullName evidence="1">Uncharacterized protein</fullName>
    </submittedName>
</protein>
<reference evidence="1 2" key="1">
    <citation type="journal article" date="2014" name="Agronomy (Basel)">
        <title>A Draft Genome Sequence for Ensete ventricosum, the Drought-Tolerant Tree Against Hunger.</title>
        <authorList>
            <person name="Harrison J."/>
            <person name="Moore K.A."/>
            <person name="Paszkiewicz K."/>
            <person name="Jones T."/>
            <person name="Grant M."/>
            <person name="Ambacheew D."/>
            <person name="Muzemil S."/>
            <person name="Studholme D.J."/>
        </authorList>
    </citation>
    <scope>NUCLEOTIDE SEQUENCE [LARGE SCALE GENOMIC DNA]</scope>
</reference>
<proteinExistence type="predicted"/>
<gene>
    <name evidence="1" type="ORF">B296_00006880</name>
</gene>